<dbReference type="Pfam" id="PF00294">
    <property type="entry name" value="PfkB"/>
    <property type="match status" value="1"/>
</dbReference>
<evidence type="ECO:0000256" key="7">
    <source>
        <dbReference type="ARBA" id="ARBA00022777"/>
    </source>
</evidence>
<accession>A0A242CCC2</accession>
<dbReference type="EMBL" id="NGLE01000003">
    <property type="protein sequence ID" value="OTO07768.1"/>
    <property type="molecule type" value="Genomic_DNA"/>
</dbReference>
<dbReference type="PANTHER" id="PTHR10584:SF166">
    <property type="entry name" value="RIBOKINASE"/>
    <property type="match status" value="1"/>
</dbReference>
<dbReference type="GO" id="GO:0004747">
    <property type="term" value="F:ribokinase activity"/>
    <property type="evidence" value="ECO:0007669"/>
    <property type="project" value="UniProtKB-UniRule"/>
</dbReference>
<dbReference type="UniPathway" id="UPA00916">
    <property type="reaction ID" value="UER00889"/>
</dbReference>
<keyword evidence="8 12" id="KW-0067">ATP-binding</keyword>
<name>A0A242CCC2_9ENTE</name>
<feature type="binding site" evidence="12">
    <location>
        <position position="281"/>
    </location>
    <ligand>
        <name>K(+)</name>
        <dbReference type="ChEBI" id="CHEBI:29103"/>
    </ligand>
</feature>
<feature type="binding site" evidence="12">
    <location>
        <position position="244"/>
    </location>
    <ligand>
        <name>K(+)</name>
        <dbReference type="ChEBI" id="CHEBI:29103"/>
    </ligand>
</feature>
<comment type="subcellular location">
    <subcellularLocation>
        <location evidence="12">Cytoplasm</location>
    </subcellularLocation>
</comment>
<dbReference type="OrthoDB" id="9775849at2"/>
<dbReference type="Gene3D" id="3.40.1190.20">
    <property type="match status" value="1"/>
</dbReference>
<dbReference type="InterPro" id="IPR011877">
    <property type="entry name" value="Ribokinase"/>
</dbReference>
<dbReference type="InterPro" id="IPR002139">
    <property type="entry name" value="Ribo/fructo_kinase"/>
</dbReference>
<keyword evidence="9 12" id="KW-0460">Magnesium</keyword>
<dbReference type="GO" id="GO:0005524">
    <property type="term" value="F:ATP binding"/>
    <property type="evidence" value="ECO:0007669"/>
    <property type="project" value="UniProtKB-UniRule"/>
</dbReference>
<dbReference type="STRING" id="1834181.A5880_002038"/>
<comment type="subunit">
    <text evidence="12">Homodimer.</text>
</comment>
<evidence type="ECO:0000256" key="4">
    <source>
        <dbReference type="ARBA" id="ARBA00022679"/>
    </source>
</evidence>
<keyword evidence="10 12" id="KW-0630">Potassium</keyword>
<dbReference type="AlphaFoldDB" id="A0A242CCC2"/>
<evidence type="ECO:0000256" key="11">
    <source>
        <dbReference type="ARBA" id="ARBA00023277"/>
    </source>
</evidence>
<feature type="binding site" evidence="12">
    <location>
        <position position="248"/>
    </location>
    <ligand>
        <name>substrate</name>
    </ligand>
</feature>
<proteinExistence type="inferred from homology"/>
<sequence length="299" mass="32432">MNKVVVLGSINVDMVMETQKLPRIGETILGNAIDYFMGGKGANQAVAVSRIGAKVELFGKVGDDTFGEKALRHLENEKINTAHISVEENIFTGVASIFRINGDNSIVVLPGANMLFEDISTLADCLQKEDIFLTQLEIPLETVGKGLRIAKEKGAVTILNPAPFDDRIVRHLDVIDIITPNETEFEGLIGHGVDETELETEMLAWSKKHQTKLIVTRGAQGVSYVWNDEVITIPACKIEVLDTTGAGDTFNGILAALLSRKTDYQEAIRLASIGASLSTTKIGAQTGMPTQKQLDKIKA</sequence>
<keyword evidence="5 12" id="KW-0479">Metal-binding</keyword>
<comment type="caution">
    <text evidence="14">The sequence shown here is derived from an EMBL/GenBank/DDBJ whole genome shotgun (WGS) entry which is preliminary data.</text>
</comment>
<comment type="pathway">
    <text evidence="12">Carbohydrate metabolism; D-ribose degradation; D-ribose 5-phosphate from beta-D-ribopyranose: step 2/2.</text>
</comment>
<keyword evidence="11 12" id="KW-0119">Carbohydrate metabolism</keyword>
<dbReference type="CDD" id="cd01174">
    <property type="entry name" value="ribokinase"/>
    <property type="match status" value="1"/>
</dbReference>
<dbReference type="PANTHER" id="PTHR10584">
    <property type="entry name" value="SUGAR KINASE"/>
    <property type="match status" value="1"/>
</dbReference>
<keyword evidence="7 12" id="KW-0418">Kinase</keyword>
<dbReference type="HAMAP" id="MF_01987">
    <property type="entry name" value="Ribokinase"/>
    <property type="match status" value="1"/>
</dbReference>
<dbReference type="GO" id="GO:0046872">
    <property type="term" value="F:metal ion binding"/>
    <property type="evidence" value="ECO:0007669"/>
    <property type="project" value="UniProtKB-KW"/>
</dbReference>
<feature type="binding site" evidence="12">
    <location>
        <begin position="216"/>
        <end position="221"/>
    </location>
    <ligand>
        <name>ATP</name>
        <dbReference type="ChEBI" id="CHEBI:30616"/>
    </ligand>
</feature>
<feature type="binding site" evidence="12">
    <location>
        <begin position="39"/>
        <end position="43"/>
    </location>
    <ligand>
        <name>substrate</name>
    </ligand>
</feature>
<feature type="domain" description="Carbohydrate kinase PfkB" evidence="13">
    <location>
        <begin position="1"/>
        <end position="290"/>
    </location>
</feature>
<dbReference type="InterPro" id="IPR011611">
    <property type="entry name" value="PfkB_dom"/>
</dbReference>
<feature type="binding site" evidence="12">
    <location>
        <position position="278"/>
    </location>
    <ligand>
        <name>K(+)</name>
        <dbReference type="ChEBI" id="CHEBI:29103"/>
    </ligand>
</feature>
<evidence type="ECO:0000256" key="5">
    <source>
        <dbReference type="ARBA" id="ARBA00022723"/>
    </source>
</evidence>
<feature type="binding site" evidence="12">
    <location>
        <position position="242"/>
    </location>
    <ligand>
        <name>K(+)</name>
        <dbReference type="ChEBI" id="CHEBI:29103"/>
    </ligand>
</feature>
<evidence type="ECO:0000256" key="12">
    <source>
        <dbReference type="HAMAP-Rule" id="MF_01987"/>
    </source>
</evidence>
<evidence type="ECO:0000256" key="2">
    <source>
        <dbReference type="ARBA" id="ARBA00012035"/>
    </source>
</evidence>
<dbReference type="EC" id="2.7.1.15" evidence="2 12"/>
<feature type="binding site" evidence="12">
    <location>
        <begin position="247"/>
        <end position="248"/>
    </location>
    <ligand>
        <name>ATP</name>
        <dbReference type="ChEBI" id="CHEBI:30616"/>
    </ligand>
</feature>
<feature type="binding site" evidence="12">
    <location>
        <position position="181"/>
    </location>
    <ligand>
        <name>ATP</name>
        <dbReference type="ChEBI" id="CHEBI:30616"/>
    </ligand>
</feature>
<evidence type="ECO:0000256" key="8">
    <source>
        <dbReference type="ARBA" id="ARBA00022840"/>
    </source>
</evidence>
<comment type="cofactor">
    <cofactor evidence="12">
        <name>Mg(2+)</name>
        <dbReference type="ChEBI" id="CHEBI:18420"/>
    </cofactor>
    <text evidence="12">Requires a divalent cation, most likely magnesium in vivo, as an electrophilic catalyst to aid phosphoryl group transfer. It is the chelate of the metal and the nucleotide that is the actual substrate.</text>
</comment>
<keyword evidence="12" id="KW-0963">Cytoplasm</keyword>
<evidence type="ECO:0000256" key="10">
    <source>
        <dbReference type="ARBA" id="ARBA00022958"/>
    </source>
</evidence>
<evidence type="ECO:0000256" key="1">
    <source>
        <dbReference type="ARBA" id="ARBA00005380"/>
    </source>
</evidence>
<evidence type="ECO:0000256" key="3">
    <source>
        <dbReference type="ARBA" id="ARBA00016943"/>
    </source>
</evidence>
<keyword evidence="4 12" id="KW-0808">Transferase</keyword>
<feature type="binding site" evidence="12">
    <location>
        <position position="137"/>
    </location>
    <ligand>
        <name>substrate</name>
    </ligand>
</feature>
<protein>
    <recommendedName>
        <fullName evidence="3 12">Ribokinase</fullName>
        <shortName evidence="12">RK</shortName>
        <ecNumber evidence="2 12">2.7.1.15</ecNumber>
    </recommendedName>
</protein>
<keyword evidence="6 12" id="KW-0547">Nucleotide-binding</keyword>
<dbReference type="InterPro" id="IPR002173">
    <property type="entry name" value="Carboh/pur_kinase_PfkB_CS"/>
</dbReference>
<reference evidence="14" key="1">
    <citation type="submission" date="2017-05" db="EMBL/GenBank/DDBJ databases">
        <title>The Genome Sequence of Enterococcus sp. 4G2_DIV0659.</title>
        <authorList>
            <consortium name="The Broad Institute Genomics Platform"/>
            <consortium name="The Broad Institute Genomic Center for Infectious Diseases"/>
            <person name="Earl A."/>
            <person name="Manson A."/>
            <person name="Schwartman J."/>
            <person name="Gilmore M."/>
            <person name="Abouelleil A."/>
            <person name="Cao P."/>
            <person name="Chapman S."/>
            <person name="Cusick C."/>
            <person name="Shea T."/>
            <person name="Young S."/>
            <person name="Neafsey D."/>
            <person name="Nusbaum C."/>
            <person name="Birren B."/>
        </authorList>
    </citation>
    <scope>NUCLEOTIDE SEQUENCE [LARGE SCALE GENOMIC DNA]</scope>
    <source>
        <strain evidence="14">4G2_DIV0659</strain>
    </source>
</reference>
<dbReference type="GO" id="GO:0019303">
    <property type="term" value="P:D-ribose catabolic process"/>
    <property type="evidence" value="ECO:0007669"/>
    <property type="project" value="UniProtKB-UniRule"/>
</dbReference>
<dbReference type="GO" id="GO:0005829">
    <property type="term" value="C:cytosol"/>
    <property type="evidence" value="ECO:0007669"/>
    <property type="project" value="TreeGrafter"/>
</dbReference>
<dbReference type="PRINTS" id="PR00990">
    <property type="entry name" value="RIBOKINASE"/>
</dbReference>
<gene>
    <name evidence="12" type="primary">rbsK</name>
    <name evidence="14" type="ORF">A5880_002038</name>
</gene>
<organism evidence="14">
    <name type="scientific">Candidatus Enterococcus mansonii</name>
    <dbReference type="NCBI Taxonomy" id="1834181"/>
    <lineage>
        <taxon>Bacteria</taxon>
        <taxon>Bacillati</taxon>
        <taxon>Bacillota</taxon>
        <taxon>Bacilli</taxon>
        <taxon>Lactobacillales</taxon>
        <taxon>Enterococcaceae</taxon>
        <taxon>Enterococcus</taxon>
    </lineage>
</organism>
<dbReference type="SUPFAM" id="SSF53613">
    <property type="entry name" value="Ribokinase-like"/>
    <property type="match status" value="1"/>
</dbReference>
<dbReference type="PROSITE" id="PS00583">
    <property type="entry name" value="PFKB_KINASES_1"/>
    <property type="match status" value="1"/>
</dbReference>
<evidence type="ECO:0000313" key="14">
    <source>
        <dbReference type="EMBL" id="OTO07768.1"/>
    </source>
</evidence>
<evidence type="ECO:0000259" key="13">
    <source>
        <dbReference type="Pfam" id="PF00294"/>
    </source>
</evidence>
<evidence type="ECO:0000256" key="6">
    <source>
        <dbReference type="ARBA" id="ARBA00022741"/>
    </source>
</evidence>
<feature type="binding site" evidence="12">
    <location>
        <begin position="11"/>
        <end position="13"/>
    </location>
    <ligand>
        <name>substrate</name>
    </ligand>
</feature>
<comment type="function">
    <text evidence="12">Catalyzes the phosphorylation of ribose at O-5 in a reaction requiring ATP and magnesium. The resulting D-ribose-5-phosphate can then be used either for sythesis of nucleotides, histidine, and tryptophan, or as a component of the pentose phosphate pathway.</text>
</comment>
<dbReference type="InterPro" id="IPR029056">
    <property type="entry name" value="Ribokinase-like"/>
</dbReference>
<evidence type="ECO:0000256" key="9">
    <source>
        <dbReference type="ARBA" id="ARBA00022842"/>
    </source>
</evidence>
<comment type="activity regulation">
    <text evidence="12">Activated by a monovalent cation that binds near, but not in, the active site. The most likely occupant of the site in vivo is potassium. Ion binding induces a conformational change that may alter substrate affinity.</text>
</comment>
<comment type="catalytic activity">
    <reaction evidence="12">
        <text>D-ribose + ATP = D-ribose 5-phosphate + ADP + H(+)</text>
        <dbReference type="Rhea" id="RHEA:13697"/>
        <dbReference type="ChEBI" id="CHEBI:15378"/>
        <dbReference type="ChEBI" id="CHEBI:30616"/>
        <dbReference type="ChEBI" id="CHEBI:47013"/>
        <dbReference type="ChEBI" id="CHEBI:78346"/>
        <dbReference type="ChEBI" id="CHEBI:456216"/>
        <dbReference type="EC" id="2.7.1.15"/>
    </reaction>
</comment>
<feature type="binding site" evidence="12">
    <location>
        <position position="283"/>
    </location>
    <ligand>
        <name>K(+)</name>
        <dbReference type="ChEBI" id="CHEBI:29103"/>
    </ligand>
</feature>
<comment type="similarity">
    <text evidence="1">Belongs to the carbohydrate kinase pfkB family.</text>
</comment>
<comment type="caution">
    <text evidence="12">Lacks conserved residue(s) required for the propagation of feature annotation.</text>
</comment>
<feature type="active site" description="Proton acceptor" evidence="12">
    <location>
        <position position="248"/>
    </location>
</feature>
<comment type="similarity">
    <text evidence="12">Belongs to the carbohydrate kinase PfkB family. Ribokinase subfamily.</text>
</comment>